<keyword evidence="2" id="KW-1185">Reference proteome</keyword>
<name>A0A5N7DVB3_9EURO</name>
<dbReference type="GeneID" id="43667647"/>
<protein>
    <submittedName>
        <fullName evidence="1">Uncharacterized protein</fullName>
    </submittedName>
</protein>
<dbReference type="Proteomes" id="UP000325579">
    <property type="component" value="Unassembled WGS sequence"/>
</dbReference>
<evidence type="ECO:0000313" key="2">
    <source>
        <dbReference type="Proteomes" id="UP000325579"/>
    </source>
</evidence>
<proteinExistence type="predicted"/>
<dbReference type="RefSeq" id="XP_031947298.1">
    <property type="nucleotide sequence ID" value="XM_032082956.1"/>
</dbReference>
<organism evidence="1 2">
    <name type="scientific">Aspergillus pseudonomiae</name>
    <dbReference type="NCBI Taxonomy" id="1506151"/>
    <lineage>
        <taxon>Eukaryota</taxon>
        <taxon>Fungi</taxon>
        <taxon>Dikarya</taxon>
        <taxon>Ascomycota</taxon>
        <taxon>Pezizomycotina</taxon>
        <taxon>Eurotiomycetes</taxon>
        <taxon>Eurotiomycetidae</taxon>
        <taxon>Eurotiales</taxon>
        <taxon>Aspergillaceae</taxon>
        <taxon>Aspergillus</taxon>
        <taxon>Aspergillus subgen. Circumdati</taxon>
    </lineage>
</organism>
<evidence type="ECO:0000313" key="1">
    <source>
        <dbReference type="EMBL" id="KAE8409979.1"/>
    </source>
</evidence>
<accession>A0A5N7DVB3</accession>
<reference evidence="1 2" key="1">
    <citation type="submission" date="2019-04" db="EMBL/GenBank/DDBJ databases">
        <authorList>
            <consortium name="DOE Joint Genome Institute"/>
            <person name="Mondo S."/>
            <person name="Kjaerbolling I."/>
            <person name="Vesth T."/>
            <person name="Frisvad J.C."/>
            <person name="Nybo J.L."/>
            <person name="Theobald S."/>
            <person name="Kildgaard S."/>
            <person name="Isbrandt T."/>
            <person name="Kuo A."/>
            <person name="Sato A."/>
            <person name="Lyhne E.K."/>
            <person name="Kogle M.E."/>
            <person name="Wiebenga A."/>
            <person name="Kun R.S."/>
            <person name="Lubbers R.J."/>
            <person name="Makela M.R."/>
            <person name="Barry K."/>
            <person name="Chovatia M."/>
            <person name="Clum A."/>
            <person name="Daum C."/>
            <person name="Haridas S."/>
            <person name="He G."/>
            <person name="LaButti K."/>
            <person name="Lipzen A."/>
            <person name="Riley R."/>
            <person name="Salamov A."/>
            <person name="Simmons B.A."/>
            <person name="Magnuson J.K."/>
            <person name="Henrissat B."/>
            <person name="Mortensen U.H."/>
            <person name="Larsen T.O."/>
            <person name="Devries R.P."/>
            <person name="Grigoriev I.V."/>
            <person name="Machida M."/>
            <person name="Baker S.E."/>
            <person name="Andersen M.R."/>
            <person name="Cantor M.N."/>
            <person name="Hua S.X."/>
        </authorList>
    </citation>
    <scope>NUCLEOTIDE SEQUENCE [LARGE SCALE GENOMIC DNA]</scope>
    <source>
        <strain evidence="1 2">CBS 119388</strain>
    </source>
</reference>
<dbReference type="AlphaFoldDB" id="A0A5N7DVB3"/>
<gene>
    <name evidence="1" type="ORF">BDV37DRAFT_2575</name>
</gene>
<sequence length="114" mass="13404">MHCEWGCDWPGVCRVGRRKSFSSEDIRLWMRSAPEPHSWRSHLNLWRDCPWSWHSALATWHCPLVTVTQRVFRRPSRIREMQPVDPMYHKSLAAAPLSPNLPEMGNSTVGNRRQ</sequence>
<dbReference type="EMBL" id="ML736738">
    <property type="protein sequence ID" value="KAE8409979.1"/>
    <property type="molecule type" value="Genomic_DNA"/>
</dbReference>